<proteinExistence type="predicted"/>
<dbReference type="Gene3D" id="3.40.50.300">
    <property type="entry name" value="P-loop containing nucleotide triphosphate hydrolases"/>
    <property type="match status" value="1"/>
</dbReference>
<dbReference type="EMBL" id="BLRW01000638">
    <property type="protein sequence ID" value="GFP24532.1"/>
    <property type="molecule type" value="Genomic_DNA"/>
</dbReference>
<evidence type="ECO:0000313" key="1">
    <source>
        <dbReference type="EMBL" id="GFP24532.1"/>
    </source>
</evidence>
<reference evidence="1 2" key="1">
    <citation type="journal article" date="2020" name="Front. Microbiol.">
        <title>Single-cell genomics of novel Actinobacteria with the Wood-Ljungdahl pathway discovered in a serpentinizing system.</title>
        <authorList>
            <person name="Merino N."/>
            <person name="Kawai M."/>
            <person name="Boyd E.S."/>
            <person name="Colman D.R."/>
            <person name="McGlynn S.E."/>
            <person name="Nealson K.H."/>
            <person name="Kurokawa K."/>
            <person name="Hongoh Y."/>
        </authorList>
    </citation>
    <scope>NUCLEOTIDE SEQUENCE [LARGE SCALE GENOMIC DNA]</scope>
    <source>
        <strain evidence="1 2">S09_30</strain>
    </source>
</reference>
<evidence type="ECO:0000313" key="2">
    <source>
        <dbReference type="Proteomes" id="UP000585609"/>
    </source>
</evidence>
<comment type="caution">
    <text evidence="1">The sequence shown here is derived from an EMBL/GenBank/DDBJ whole genome shotgun (WGS) entry which is preliminary data.</text>
</comment>
<accession>A0A6V8NWA2</accession>
<gene>
    <name evidence="1" type="ORF">HKBW3S09_01999</name>
</gene>
<dbReference type="AlphaFoldDB" id="A0A6V8NWA2"/>
<organism evidence="1 2">
    <name type="scientific">Candidatus Hakubella thermalkaliphila</name>
    <dbReference type="NCBI Taxonomy" id="2754717"/>
    <lineage>
        <taxon>Bacteria</taxon>
        <taxon>Bacillati</taxon>
        <taxon>Actinomycetota</taxon>
        <taxon>Actinomycetota incertae sedis</taxon>
        <taxon>Candidatus Hakubellales</taxon>
        <taxon>Candidatus Hakubellaceae</taxon>
        <taxon>Candidatus Hakubella</taxon>
    </lineage>
</organism>
<sequence>MVPEIFNQAVSRDLKEDIITIDGPSGAGKSTIA</sequence>
<name>A0A6V8NWA2_9ACTN</name>
<feature type="non-terminal residue" evidence="1">
    <location>
        <position position="33"/>
    </location>
</feature>
<protein>
    <submittedName>
        <fullName evidence="1">Uncharacterized protein</fullName>
    </submittedName>
</protein>
<dbReference type="Proteomes" id="UP000585609">
    <property type="component" value="Unassembled WGS sequence"/>
</dbReference>
<dbReference type="InterPro" id="IPR027417">
    <property type="entry name" value="P-loop_NTPase"/>
</dbReference>